<gene>
    <name evidence="1" type="ORF">AS030_12885</name>
</gene>
<dbReference type="OrthoDB" id="2930633at2"/>
<dbReference type="Proteomes" id="UP000054099">
    <property type="component" value="Unassembled WGS sequence"/>
</dbReference>
<proteinExistence type="predicted"/>
<evidence type="ECO:0000313" key="1">
    <source>
        <dbReference type="EMBL" id="KSU83452.1"/>
    </source>
</evidence>
<accession>A0A0V8J999</accession>
<dbReference type="EMBL" id="LNQN01000002">
    <property type="protein sequence ID" value="KSU83452.1"/>
    <property type="molecule type" value="Genomic_DNA"/>
</dbReference>
<dbReference type="RefSeq" id="WP_061972291.1">
    <property type="nucleotide sequence ID" value="NZ_FMAV01000002.1"/>
</dbReference>
<organism evidence="1 2">
    <name type="scientific">Fictibacillus enclensis</name>
    <dbReference type="NCBI Taxonomy" id="1017270"/>
    <lineage>
        <taxon>Bacteria</taxon>
        <taxon>Bacillati</taxon>
        <taxon>Bacillota</taxon>
        <taxon>Bacilli</taxon>
        <taxon>Bacillales</taxon>
        <taxon>Fictibacillaceae</taxon>
        <taxon>Fictibacillus</taxon>
    </lineage>
</organism>
<reference evidence="1 2" key="1">
    <citation type="journal article" date="2014" name="Antonie Van Leeuwenhoek">
        <title>Fictibacillus enclensis sp. nov., isolated from marine sediment.</title>
        <authorList>
            <person name="Dastager S.G."/>
            <person name="Mawlankar R."/>
            <person name="Srinivasan K."/>
            <person name="Tang S.K."/>
            <person name="Lee J.C."/>
            <person name="Ramana V.V."/>
            <person name="Shouche Y.S."/>
        </authorList>
    </citation>
    <scope>NUCLEOTIDE SEQUENCE [LARGE SCALE GENOMIC DNA]</scope>
    <source>
        <strain evidence="1 2">NIO-1003</strain>
    </source>
</reference>
<dbReference type="AlphaFoldDB" id="A0A0V8J999"/>
<protein>
    <submittedName>
        <fullName evidence="1">Uncharacterized protein</fullName>
    </submittedName>
</protein>
<sequence>MYKYGFQNYFEANFTALYPEVVKSGHWINVYLTFEFSKDTMLPADLTDPSALVVFDLEGEVQDFIVHDEGVDSEYKFTDTEKKKLLDFITQQNLI</sequence>
<name>A0A0V8J999_9BACL</name>
<evidence type="ECO:0000313" key="2">
    <source>
        <dbReference type="Proteomes" id="UP000054099"/>
    </source>
</evidence>
<keyword evidence="2" id="KW-1185">Reference proteome</keyword>
<comment type="caution">
    <text evidence="1">The sequence shown here is derived from an EMBL/GenBank/DDBJ whole genome shotgun (WGS) entry which is preliminary data.</text>
</comment>